<gene>
    <name evidence="3" type="ORF">GOP47_0015197</name>
</gene>
<feature type="region of interest" description="Disordered" evidence="2">
    <location>
        <begin position="356"/>
        <end position="375"/>
    </location>
</feature>
<sequence length="612" mass="69846">MGMRVMDHGTMDNAALISRIVQLERERDELRRNTEQAFTLQGGIFSGLDLVTRIHGRRSNELGQELEACERKLQACQKENVKLQEELSEVYSIKSKFAEQLKREVEKSSGLEKEVQYFQNKAAATLSDRDRSILEVERLKKKRDGLIEKVTDLQDRLDHVTSEYAEEKGLCEVLYGKLERLKEENDLHKKVTGKFWKVQEQATKIFGVEEIQDRAALLLQGSEDMWHYGEPDLNSLNEAKQVQIDEELAICRTSLANLQIGFEKEFSARKQAEVDLFCCKKNLFYLTELIGKELQKLKLFRGSLKEEICSFFFEEKDWILSLQEFLHVVTSAEQRETQKHASFTCLNRINPSMLQMDQEETSAPDTRSSVSSRASSEGTFVRNILGSEGQFPELDRQERVTAAFSNKESAESFGTTEPVQEELKKPCLMGKSESKEFVVKEPLLPSTDDSKALAQALQEKVAALLLLSQQEERHILESNTTFALESQISSLQQQLVQVTSEKLDALVKLAWAQEKCLKLQEQEKTFKKLIQQDRIPKSGPFHFVAESTVSTSGNENVTFTSSKTALMQSYLKHLWSKGHILSLRRSKEDGAANDARLQPKQIHNQKDPSSLH</sequence>
<feature type="coiled-coil region" evidence="1">
    <location>
        <begin position="136"/>
        <end position="163"/>
    </location>
</feature>
<proteinExistence type="predicted"/>
<name>A0A9D4ZD47_ADICA</name>
<evidence type="ECO:0000313" key="3">
    <source>
        <dbReference type="EMBL" id="KAI5070854.1"/>
    </source>
</evidence>
<protein>
    <submittedName>
        <fullName evidence="3">Uncharacterized protein</fullName>
    </submittedName>
</protein>
<reference evidence="3" key="1">
    <citation type="submission" date="2021-01" db="EMBL/GenBank/DDBJ databases">
        <title>Adiantum capillus-veneris genome.</title>
        <authorList>
            <person name="Fang Y."/>
            <person name="Liao Q."/>
        </authorList>
    </citation>
    <scope>NUCLEOTIDE SEQUENCE</scope>
    <source>
        <strain evidence="3">H3</strain>
        <tissue evidence="3">Leaf</tissue>
    </source>
</reference>
<dbReference type="OrthoDB" id="1719803at2759"/>
<feature type="coiled-coil region" evidence="1">
    <location>
        <begin position="13"/>
        <end position="86"/>
    </location>
</feature>
<dbReference type="PANTHER" id="PTHR35712:SF1">
    <property type="entry name" value="MYOSIN HEAVY CHAIN-LIKE PROTEIN"/>
    <property type="match status" value="1"/>
</dbReference>
<organism evidence="3 4">
    <name type="scientific">Adiantum capillus-veneris</name>
    <name type="common">Maidenhair fern</name>
    <dbReference type="NCBI Taxonomy" id="13818"/>
    <lineage>
        <taxon>Eukaryota</taxon>
        <taxon>Viridiplantae</taxon>
        <taxon>Streptophyta</taxon>
        <taxon>Embryophyta</taxon>
        <taxon>Tracheophyta</taxon>
        <taxon>Polypodiopsida</taxon>
        <taxon>Polypodiidae</taxon>
        <taxon>Polypodiales</taxon>
        <taxon>Pteridineae</taxon>
        <taxon>Pteridaceae</taxon>
        <taxon>Vittarioideae</taxon>
        <taxon>Adiantum</taxon>
    </lineage>
</organism>
<accession>A0A9D4ZD47</accession>
<evidence type="ECO:0000256" key="2">
    <source>
        <dbReference type="SAM" id="MobiDB-lite"/>
    </source>
</evidence>
<dbReference type="Proteomes" id="UP000886520">
    <property type="component" value="Chromosome 14"/>
</dbReference>
<dbReference type="AlphaFoldDB" id="A0A9D4ZD47"/>
<keyword evidence="4" id="KW-1185">Reference proteome</keyword>
<dbReference type="PANTHER" id="PTHR35712">
    <property type="entry name" value="MYOSIN HEAVY CHAIN-LIKE PROTEIN"/>
    <property type="match status" value="1"/>
</dbReference>
<feature type="region of interest" description="Disordered" evidence="2">
    <location>
        <begin position="589"/>
        <end position="612"/>
    </location>
</feature>
<comment type="caution">
    <text evidence="3">The sequence shown here is derived from an EMBL/GenBank/DDBJ whole genome shotgun (WGS) entry which is preliminary data.</text>
</comment>
<dbReference type="EMBL" id="JABFUD020000014">
    <property type="protein sequence ID" value="KAI5070854.1"/>
    <property type="molecule type" value="Genomic_DNA"/>
</dbReference>
<evidence type="ECO:0000313" key="4">
    <source>
        <dbReference type="Proteomes" id="UP000886520"/>
    </source>
</evidence>
<evidence type="ECO:0000256" key="1">
    <source>
        <dbReference type="SAM" id="Coils"/>
    </source>
</evidence>
<keyword evidence="1" id="KW-0175">Coiled coil</keyword>